<keyword evidence="10" id="KW-1185">Reference proteome</keyword>
<comment type="caution">
    <text evidence="9">The sequence shown here is derived from an EMBL/GenBank/DDBJ whole genome shotgun (WGS) entry which is preliminary data.</text>
</comment>
<dbReference type="GO" id="GO:0019243">
    <property type="term" value="P:methylglyoxal catabolic process to D-lactate via S-lactoyl-glutathione"/>
    <property type="evidence" value="ECO:0007669"/>
    <property type="project" value="UniProtKB-UniRule"/>
</dbReference>
<dbReference type="OrthoDB" id="9802248at2"/>
<dbReference type="RefSeq" id="WP_115895783.1">
    <property type="nucleotide sequence ID" value="NZ_QUNG01000001.1"/>
</dbReference>
<dbReference type="CDD" id="cd07723">
    <property type="entry name" value="hydroxyacylglutathione_hydrolase_MBL-fold"/>
    <property type="match status" value="1"/>
</dbReference>
<dbReference type="InterPro" id="IPR032282">
    <property type="entry name" value="HAGH_C"/>
</dbReference>
<dbReference type="Gene3D" id="3.60.15.10">
    <property type="entry name" value="Ribonuclease Z/Hydroxyacylglutathione hydrolase-like"/>
    <property type="match status" value="1"/>
</dbReference>
<dbReference type="EMBL" id="QUNG01000001">
    <property type="protein sequence ID" value="REG86514.1"/>
    <property type="molecule type" value="Genomic_DNA"/>
</dbReference>
<feature type="binding site" evidence="7">
    <location>
        <position position="167"/>
    </location>
    <ligand>
        <name>Zn(2+)</name>
        <dbReference type="ChEBI" id="CHEBI:29105"/>
        <label>2</label>
    </ligand>
</feature>
<dbReference type="PANTHER" id="PTHR43705">
    <property type="entry name" value="HYDROXYACYLGLUTATHIONE HYDROLASE"/>
    <property type="match status" value="1"/>
</dbReference>
<proteinExistence type="inferred from homology"/>
<evidence type="ECO:0000313" key="10">
    <source>
        <dbReference type="Proteomes" id="UP000256542"/>
    </source>
</evidence>
<evidence type="ECO:0000313" key="9">
    <source>
        <dbReference type="EMBL" id="REG86514.1"/>
    </source>
</evidence>
<reference evidence="9 10" key="1">
    <citation type="submission" date="2018-08" db="EMBL/GenBank/DDBJ databases">
        <title>Genomic Encyclopedia of Type Strains, Phase III (KMG-III): the genomes of soil and plant-associated and newly described type strains.</title>
        <authorList>
            <person name="Whitman W."/>
        </authorList>
    </citation>
    <scope>NUCLEOTIDE SEQUENCE [LARGE SCALE GENOMIC DNA]</scope>
    <source>
        <strain evidence="9 10">CECT 7375</strain>
    </source>
</reference>
<evidence type="ECO:0000256" key="3">
    <source>
        <dbReference type="ARBA" id="ARBA00006759"/>
    </source>
</evidence>
<feature type="binding site" evidence="7">
    <location>
        <position position="56"/>
    </location>
    <ligand>
        <name>Zn(2+)</name>
        <dbReference type="ChEBI" id="CHEBI:29105"/>
        <label>1</label>
    </ligand>
</feature>
<evidence type="ECO:0000256" key="1">
    <source>
        <dbReference type="ARBA" id="ARBA00001623"/>
    </source>
</evidence>
<comment type="subunit">
    <text evidence="7">Monomer.</text>
</comment>
<evidence type="ECO:0000256" key="4">
    <source>
        <dbReference type="ARBA" id="ARBA00022723"/>
    </source>
</evidence>
<dbReference type="AlphaFoldDB" id="A0A3E0DVG0"/>
<protein>
    <recommendedName>
        <fullName evidence="7">Hydroxyacylglutathione hydrolase</fullName>
        <ecNumber evidence="7">3.1.2.6</ecNumber>
    </recommendedName>
    <alternativeName>
        <fullName evidence="7">Glyoxalase II</fullName>
        <shortName evidence="7">Glx II</shortName>
    </alternativeName>
</protein>
<dbReference type="GO" id="GO:0046872">
    <property type="term" value="F:metal ion binding"/>
    <property type="evidence" value="ECO:0007669"/>
    <property type="project" value="UniProtKB-KW"/>
</dbReference>
<organism evidence="9 10">
    <name type="scientific">Marinomonas pollencensis</name>
    <dbReference type="NCBI Taxonomy" id="491954"/>
    <lineage>
        <taxon>Bacteria</taxon>
        <taxon>Pseudomonadati</taxon>
        <taxon>Pseudomonadota</taxon>
        <taxon>Gammaproteobacteria</taxon>
        <taxon>Oceanospirillales</taxon>
        <taxon>Oceanospirillaceae</taxon>
        <taxon>Marinomonas</taxon>
    </lineage>
</organism>
<dbReference type="NCBIfam" id="TIGR03413">
    <property type="entry name" value="GSH_gloB"/>
    <property type="match status" value="1"/>
</dbReference>
<dbReference type="PANTHER" id="PTHR43705:SF1">
    <property type="entry name" value="HYDROXYACYLGLUTATHIONE HYDROLASE GLOB"/>
    <property type="match status" value="1"/>
</dbReference>
<evidence type="ECO:0000256" key="5">
    <source>
        <dbReference type="ARBA" id="ARBA00022801"/>
    </source>
</evidence>
<gene>
    <name evidence="7" type="primary">gloB</name>
    <name evidence="9" type="ORF">DFP81_10179</name>
</gene>
<feature type="binding site" evidence="7">
    <location>
        <position position="129"/>
    </location>
    <ligand>
        <name>Zn(2+)</name>
        <dbReference type="ChEBI" id="CHEBI:29105"/>
        <label>2</label>
    </ligand>
</feature>
<feature type="binding site" evidence="7">
    <location>
        <position position="59"/>
    </location>
    <ligand>
        <name>Zn(2+)</name>
        <dbReference type="ChEBI" id="CHEBI:29105"/>
        <label>2</label>
    </ligand>
</feature>
<comment type="function">
    <text evidence="7">Thiolesterase that catalyzes the hydrolysis of S-D-lactoyl-glutathione to form glutathione and D-lactic acid.</text>
</comment>
<dbReference type="Proteomes" id="UP000256542">
    <property type="component" value="Unassembled WGS sequence"/>
</dbReference>
<dbReference type="SMART" id="SM00849">
    <property type="entry name" value="Lactamase_B"/>
    <property type="match status" value="1"/>
</dbReference>
<keyword evidence="5 7" id="KW-0378">Hydrolase</keyword>
<comment type="cofactor">
    <cofactor evidence="7">
        <name>Zn(2+)</name>
        <dbReference type="ChEBI" id="CHEBI:29105"/>
    </cofactor>
    <text evidence="7">Binds 2 Zn(2+) ions per subunit.</text>
</comment>
<dbReference type="EC" id="3.1.2.6" evidence="7"/>
<comment type="catalytic activity">
    <reaction evidence="1 7">
        <text>an S-(2-hydroxyacyl)glutathione + H2O = a 2-hydroxy carboxylate + glutathione + H(+)</text>
        <dbReference type="Rhea" id="RHEA:21864"/>
        <dbReference type="ChEBI" id="CHEBI:15377"/>
        <dbReference type="ChEBI" id="CHEBI:15378"/>
        <dbReference type="ChEBI" id="CHEBI:57925"/>
        <dbReference type="ChEBI" id="CHEBI:58896"/>
        <dbReference type="ChEBI" id="CHEBI:71261"/>
        <dbReference type="EC" id="3.1.2.6"/>
    </reaction>
</comment>
<dbReference type="GO" id="GO:0004416">
    <property type="term" value="F:hydroxyacylglutathione hydrolase activity"/>
    <property type="evidence" value="ECO:0007669"/>
    <property type="project" value="UniProtKB-UniRule"/>
</dbReference>
<keyword evidence="4 7" id="KW-0479">Metal-binding</keyword>
<dbReference type="SUPFAM" id="SSF56281">
    <property type="entry name" value="Metallo-hydrolase/oxidoreductase"/>
    <property type="match status" value="1"/>
</dbReference>
<dbReference type="InterPro" id="IPR050110">
    <property type="entry name" value="Glyoxalase_II_hydrolase"/>
</dbReference>
<dbReference type="InterPro" id="IPR035680">
    <property type="entry name" value="Clx_II_MBL"/>
</dbReference>
<evidence type="ECO:0000256" key="6">
    <source>
        <dbReference type="ARBA" id="ARBA00022833"/>
    </source>
</evidence>
<comment type="pathway">
    <text evidence="2 7">Secondary metabolite metabolism; methylglyoxal degradation; (R)-lactate from methylglyoxal: step 2/2.</text>
</comment>
<evidence type="ECO:0000256" key="7">
    <source>
        <dbReference type="HAMAP-Rule" id="MF_01374"/>
    </source>
</evidence>
<keyword evidence="6 7" id="KW-0862">Zinc</keyword>
<feature type="binding site" evidence="7">
    <location>
        <position position="58"/>
    </location>
    <ligand>
        <name>Zn(2+)</name>
        <dbReference type="ChEBI" id="CHEBI:29105"/>
        <label>2</label>
    </ligand>
</feature>
<feature type="binding site" evidence="7">
    <location>
        <position position="54"/>
    </location>
    <ligand>
        <name>Zn(2+)</name>
        <dbReference type="ChEBI" id="CHEBI:29105"/>
        <label>1</label>
    </ligand>
</feature>
<dbReference type="InterPro" id="IPR001279">
    <property type="entry name" value="Metallo-B-lactamas"/>
</dbReference>
<accession>A0A3E0DVG0</accession>
<dbReference type="InterPro" id="IPR017782">
    <property type="entry name" value="Hydroxyacylglutathione_Hdrlase"/>
</dbReference>
<evidence type="ECO:0000259" key="8">
    <source>
        <dbReference type="SMART" id="SM00849"/>
    </source>
</evidence>
<dbReference type="PIRSF" id="PIRSF005457">
    <property type="entry name" value="Glx"/>
    <property type="match status" value="1"/>
</dbReference>
<feature type="binding site" evidence="7">
    <location>
        <position position="109"/>
    </location>
    <ligand>
        <name>Zn(2+)</name>
        <dbReference type="ChEBI" id="CHEBI:29105"/>
        <label>1</label>
    </ligand>
</feature>
<evidence type="ECO:0000256" key="2">
    <source>
        <dbReference type="ARBA" id="ARBA00004963"/>
    </source>
</evidence>
<comment type="similarity">
    <text evidence="3 7">Belongs to the metallo-beta-lactamase superfamily. Glyoxalase II family.</text>
</comment>
<dbReference type="HAMAP" id="MF_01374">
    <property type="entry name" value="Glyoxalase_2"/>
    <property type="match status" value="1"/>
</dbReference>
<feature type="domain" description="Metallo-beta-lactamase" evidence="8">
    <location>
        <begin position="11"/>
        <end position="167"/>
    </location>
</feature>
<sequence>MTFIPLHAFSDNYIWIIHEKDSSLIWAVDPGDANVVSQYCDTHDLELAGILITHHHQDHTGGVAQLKAHYQCQVYGPAHLAPMVTHPLQEGDTVTVFSRSFRVLETPGHTLDHLCYFSDQDTPVLFSGDTLFRGGCGRIMEGTPEQMLAAMNKLAALPDNTLVYCTHEYTLANYRFALHLDQQNKALLAAQQDSQQARQQKQVTLPSSMGLEKQTNPFLRSHIPALVSQAAQQLNEAAATNQVDAFSQVRRAKDTFS</sequence>
<dbReference type="UniPathway" id="UPA00619">
    <property type="reaction ID" value="UER00676"/>
</dbReference>
<name>A0A3E0DVG0_9GAMM</name>
<dbReference type="InterPro" id="IPR036866">
    <property type="entry name" value="RibonucZ/Hydroxyglut_hydro"/>
</dbReference>
<feature type="binding site" evidence="7">
    <location>
        <position position="129"/>
    </location>
    <ligand>
        <name>Zn(2+)</name>
        <dbReference type="ChEBI" id="CHEBI:29105"/>
        <label>1</label>
    </ligand>
</feature>
<dbReference type="Pfam" id="PF00753">
    <property type="entry name" value="Lactamase_B"/>
    <property type="match status" value="1"/>
</dbReference>
<dbReference type="Pfam" id="PF16123">
    <property type="entry name" value="HAGH_C"/>
    <property type="match status" value="1"/>
</dbReference>